<evidence type="ECO:0000313" key="2">
    <source>
        <dbReference type="Proteomes" id="UP000308197"/>
    </source>
</evidence>
<protein>
    <submittedName>
        <fullName evidence="1">Uncharacterized protein</fullName>
    </submittedName>
</protein>
<dbReference type="InParanoid" id="A0A5C3PQQ0"/>
<accession>A0A5C3PQQ0</accession>
<name>A0A5C3PQQ0_9APHY</name>
<proteinExistence type="predicted"/>
<dbReference type="EMBL" id="ML211019">
    <property type="protein sequence ID" value="TFK91477.1"/>
    <property type="molecule type" value="Genomic_DNA"/>
</dbReference>
<reference evidence="1 2" key="1">
    <citation type="journal article" date="2019" name="Nat. Ecol. Evol.">
        <title>Megaphylogeny resolves global patterns of mushroom evolution.</title>
        <authorList>
            <person name="Varga T."/>
            <person name="Krizsan K."/>
            <person name="Foldi C."/>
            <person name="Dima B."/>
            <person name="Sanchez-Garcia M."/>
            <person name="Sanchez-Ramirez S."/>
            <person name="Szollosi G.J."/>
            <person name="Szarkandi J.G."/>
            <person name="Papp V."/>
            <person name="Albert L."/>
            <person name="Andreopoulos W."/>
            <person name="Angelini C."/>
            <person name="Antonin V."/>
            <person name="Barry K.W."/>
            <person name="Bougher N.L."/>
            <person name="Buchanan P."/>
            <person name="Buyck B."/>
            <person name="Bense V."/>
            <person name="Catcheside P."/>
            <person name="Chovatia M."/>
            <person name="Cooper J."/>
            <person name="Damon W."/>
            <person name="Desjardin D."/>
            <person name="Finy P."/>
            <person name="Geml J."/>
            <person name="Haridas S."/>
            <person name="Hughes K."/>
            <person name="Justo A."/>
            <person name="Karasinski D."/>
            <person name="Kautmanova I."/>
            <person name="Kiss B."/>
            <person name="Kocsube S."/>
            <person name="Kotiranta H."/>
            <person name="LaButti K.M."/>
            <person name="Lechner B.E."/>
            <person name="Liimatainen K."/>
            <person name="Lipzen A."/>
            <person name="Lukacs Z."/>
            <person name="Mihaltcheva S."/>
            <person name="Morgado L.N."/>
            <person name="Niskanen T."/>
            <person name="Noordeloos M.E."/>
            <person name="Ohm R.A."/>
            <person name="Ortiz-Santana B."/>
            <person name="Ovrebo C."/>
            <person name="Racz N."/>
            <person name="Riley R."/>
            <person name="Savchenko A."/>
            <person name="Shiryaev A."/>
            <person name="Soop K."/>
            <person name="Spirin V."/>
            <person name="Szebenyi C."/>
            <person name="Tomsovsky M."/>
            <person name="Tulloss R.E."/>
            <person name="Uehling J."/>
            <person name="Grigoriev I.V."/>
            <person name="Vagvolgyi C."/>
            <person name="Papp T."/>
            <person name="Martin F.M."/>
            <person name="Miettinen O."/>
            <person name="Hibbett D.S."/>
            <person name="Nagy L.G."/>
        </authorList>
    </citation>
    <scope>NUCLEOTIDE SEQUENCE [LARGE SCALE GENOMIC DNA]</scope>
    <source>
        <strain evidence="1 2">HHB13444</strain>
    </source>
</reference>
<sequence length="147" mass="16587">MGQWTFVLFLSLHHDTPCGRRAHGYRIPFLPPVPLRLPTAAHFSQERVQWSDTGTPPSDVRIDSRYPTAGHVPRTLGTHLGPGFMHVLRRSVRAASPLRRHPRSVPFCPMICDRRFCLFPRICPCQTYAIAFRVRICAGCFGPSLGP</sequence>
<dbReference type="AlphaFoldDB" id="A0A5C3PQQ0"/>
<organism evidence="1 2">
    <name type="scientific">Polyporus arcularius HHB13444</name>
    <dbReference type="NCBI Taxonomy" id="1314778"/>
    <lineage>
        <taxon>Eukaryota</taxon>
        <taxon>Fungi</taxon>
        <taxon>Dikarya</taxon>
        <taxon>Basidiomycota</taxon>
        <taxon>Agaricomycotina</taxon>
        <taxon>Agaricomycetes</taxon>
        <taxon>Polyporales</taxon>
        <taxon>Polyporaceae</taxon>
        <taxon>Polyporus</taxon>
    </lineage>
</organism>
<keyword evidence="2" id="KW-1185">Reference proteome</keyword>
<dbReference type="Proteomes" id="UP000308197">
    <property type="component" value="Unassembled WGS sequence"/>
</dbReference>
<evidence type="ECO:0000313" key="1">
    <source>
        <dbReference type="EMBL" id="TFK91477.1"/>
    </source>
</evidence>
<gene>
    <name evidence="1" type="ORF">K466DRAFT_316394</name>
</gene>